<protein>
    <submittedName>
        <fullName evidence="1">Glutamate receptor 3.7</fullName>
    </submittedName>
</protein>
<evidence type="ECO:0000313" key="2">
    <source>
        <dbReference type="Proteomes" id="UP001060215"/>
    </source>
</evidence>
<gene>
    <name evidence="1" type="ORF">LOK49_LG07G02506</name>
</gene>
<sequence>MKFTMMIPLTLFILIILGGSVYCERPSVVNVGAIFSFDSVIGRVAKAAMEAAASAINADPRILSGTELKLIMEDTNCSVFMGSIEGNPLFLSNWC</sequence>
<name>A0ACC0H0I5_9ERIC</name>
<proteinExistence type="predicted"/>
<keyword evidence="2" id="KW-1185">Reference proteome</keyword>
<comment type="caution">
    <text evidence="1">The sequence shown here is derived from an EMBL/GenBank/DDBJ whole genome shotgun (WGS) entry which is preliminary data.</text>
</comment>
<organism evidence="1 2">
    <name type="scientific">Camellia lanceoleosa</name>
    <dbReference type="NCBI Taxonomy" id="1840588"/>
    <lineage>
        <taxon>Eukaryota</taxon>
        <taxon>Viridiplantae</taxon>
        <taxon>Streptophyta</taxon>
        <taxon>Embryophyta</taxon>
        <taxon>Tracheophyta</taxon>
        <taxon>Spermatophyta</taxon>
        <taxon>Magnoliopsida</taxon>
        <taxon>eudicotyledons</taxon>
        <taxon>Gunneridae</taxon>
        <taxon>Pentapetalae</taxon>
        <taxon>asterids</taxon>
        <taxon>Ericales</taxon>
        <taxon>Theaceae</taxon>
        <taxon>Camellia</taxon>
    </lineage>
</organism>
<evidence type="ECO:0000313" key="1">
    <source>
        <dbReference type="EMBL" id="KAI8006313.1"/>
    </source>
</evidence>
<keyword evidence="1" id="KW-0675">Receptor</keyword>
<accession>A0ACC0H0I5</accession>
<reference evidence="1 2" key="1">
    <citation type="journal article" date="2022" name="Plant J.">
        <title>Chromosome-level genome of Camellia lanceoleosa provides a valuable resource for understanding genome evolution and self-incompatibility.</title>
        <authorList>
            <person name="Gong W."/>
            <person name="Xiao S."/>
            <person name="Wang L."/>
            <person name="Liao Z."/>
            <person name="Chang Y."/>
            <person name="Mo W."/>
            <person name="Hu G."/>
            <person name="Li W."/>
            <person name="Zhao G."/>
            <person name="Zhu H."/>
            <person name="Hu X."/>
            <person name="Ji K."/>
            <person name="Xiang X."/>
            <person name="Song Q."/>
            <person name="Yuan D."/>
            <person name="Jin S."/>
            <person name="Zhang L."/>
        </authorList>
    </citation>
    <scope>NUCLEOTIDE SEQUENCE [LARGE SCALE GENOMIC DNA]</scope>
    <source>
        <strain evidence="1">SQ_2022a</strain>
    </source>
</reference>
<dbReference type="EMBL" id="CM045764">
    <property type="protein sequence ID" value="KAI8006313.1"/>
    <property type="molecule type" value="Genomic_DNA"/>
</dbReference>
<dbReference type="Proteomes" id="UP001060215">
    <property type="component" value="Chromosome 7"/>
</dbReference>